<dbReference type="InterPro" id="IPR023834">
    <property type="entry name" value="T7SS_pept_S8A_mycosin"/>
</dbReference>
<gene>
    <name evidence="17" type="ORF">DFR68_1033</name>
</gene>
<feature type="chain" id="PRO_5016927545" evidence="15">
    <location>
        <begin position="36"/>
        <end position="472"/>
    </location>
</feature>
<dbReference type="InterPro" id="IPR023828">
    <property type="entry name" value="Peptidase_S8_Ser-AS"/>
</dbReference>
<evidence type="ECO:0000313" key="17">
    <source>
        <dbReference type="EMBL" id="RDI52619.1"/>
    </source>
</evidence>
<dbReference type="OrthoDB" id="9798386at2"/>
<evidence type="ECO:0000256" key="4">
    <source>
        <dbReference type="ARBA" id="ARBA00022670"/>
    </source>
</evidence>
<evidence type="ECO:0000313" key="18">
    <source>
        <dbReference type="Proteomes" id="UP000255355"/>
    </source>
</evidence>
<comment type="subcellular location">
    <subcellularLocation>
        <location evidence="1">Cell membrane</location>
        <topology evidence="1">Single-pass membrane protein</topology>
    </subcellularLocation>
</comment>
<dbReference type="PROSITE" id="PS00138">
    <property type="entry name" value="SUBTILASE_SER"/>
    <property type="match status" value="1"/>
</dbReference>
<keyword evidence="18" id="KW-1185">Reference proteome</keyword>
<evidence type="ECO:0000256" key="1">
    <source>
        <dbReference type="ARBA" id="ARBA00004162"/>
    </source>
</evidence>
<evidence type="ECO:0000256" key="6">
    <source>
        <dbReference type="ARBA" id="ARBA00022729"/>
    </source>
</evidence>
<dbReference type="PANTHER" id="PTHR42884">
    <property type="entry name" value="PROPROTEIN CONVERTASE SUBTILISIN/KEXIN-RELATED"/>
    <property type="match status" value="1"/>
</dbReference>
<dbReference type="AlphaFoldDB" id="A0A370H7Y4"/>
<evidence type="ECO:0000256" key="15">
    <source>
        <dbReference type="SAM" id="SignalP"/>
    </source>
</evidence>
<dbReference type="PROSITE" id="PS00136">
    <property type="entry name" value="SUBTILASE_ASP"/>
    <property type="match status" value="1"/>
</dbReference>
<keyword evidence="4 11" id="KW-0645">Protease</keyword>
<name>A0A370H7Y4_9NOCA</name>
<keyword evidence="9 14" id="KW-1133">Transmembrane helix</keyword>
<evidence type="ECO:0000256" key="2">
    <source>
        <dbReference type="ARBA" id="ARBA00011073"/>
    </source>
</evidence>
<feature type="signal peptide" evidence="15">
    <location>
        <begin position="1"/>
        <end position="35"/>
    </location>
</feature>
<dbReference type="Gene3D" id="3.40.50.200">
    <property type="entry name" value="Peptidase S8/S53 domain"/>
    <property type="match status" value="1"/>
</dbReference>
<feature type="active site" description="Charge relay system" evidence="11">
    <location>
        <position position="347"/>
    </location>
</feature>
<feature type="transmembrane region" description="Helical" evidence="14">
    <location>
        <begin position="437"/>
        <end position="457"/>
    </location>
</feature>
<feature type="domain" description="Peptidase S8/S53" evidence="16">
    <location>
        <begin position="99"/>
        <end position="394"/>
    </location>
</feature>
<protein>
    <submittedName>
        <fullName evidence="17">Membrane-anchored mycosin MYCP</fullName>
    </submittedName>
</protein>
<dbReference type="PRINTS" id="PR00723">
    <property type="entry name" value="SUBTILISIN"/>
</dbReference>
<evidence type="ECO:0000256" key="14">
    <source>
        <dbReference type="SAM" id="Phobius"/>
    </source>
</evidence>
<keyword evidence="3" id="KW-1003">Cell membrane</keyword>
<evidence type="ECO:0000256" key="3">
    <source>
        <dbReference type="ARBA" id="ARBA00022475"/>
    </source>
</evidence>
<dbReference type="PROSITE" id="PS00137">
    <property type="entry name" value="SUBTILASE_HIS"/>
    <property type="match status" value="1"/>
</dbReference>
<feature type="active site" description="Charge relay system" evidence="11">
    <location>
        <position position="139"/>
    </location>
</feature>
<evidence type="ECO:0000259" key="16">
    <source>
        <dbReference type="Pfam" id="PF00082"/>
    </source>
</evidence>
<evidence type="ECO:0000256" key="5">
    <source>
        <dbReference type="ARBA" id="ARBA00022692"/>
    </source>
</evidence>
<keyword evidence="7 11" id="KW-0378">Hydrolase</keyword>
<evidence type="ECO:0000256" key="7">
    <source>
        <dbReference type="ARBA" id="ARBA00022801"/>
    </source>
</evidence>
<organism evidence="17 18">
    <name type="scientific">Nocardia mexicana</name>
    <dbReference type="NCBI Taxonomy" id="279262"/>
    <lineage>
        <taxon>Bacteria</taxon>
        <taxon>Bacillati</taxon>
        <taxon>Actinomycetota</taxon>
        <taxon>Actinomycetes</taxon>
        <taxon>Mycobacteriales</taxon>
        <taxon>Nocardiaceae</taxon>
        <taxon>Nocardia</taxon>
    </lineage>
</organism>
<keyword evidence="8 11" id="KW-0720">Serine protease</keyword>
<dbReference type="InterPro" id="IPR036852">
    <property type="entry name" value="Peptidase_S8/S53_dom_sf"/>
</dbReference>
<dbReference type="GO" id="GO:0005886">
    <property type="term" value="C:plasma membrane"/>
    <property type="evidence" value="ECO:0007669"/>
    <property type="project" value="UniProtKB-SubCell"/>
</dbReference>
<dbReference type="PROSITE" id="PS51892">
    <property type="entry name" value="SUBTILASE"/>
    <property type="match status" value="1"/>
</dbReference>
<feature type="active site" description="Charge relay system" evidence="11">
    <location>
        <position position="108"/>
    </location>
</feature>
<evidence type="ECO:0000256" key="12">
    <source>
        <dbReference type="RuleBase" id="RU003355"/>
    </source>
</evidence>
<evidence type="ECO:0000256" key="11">
    <source>
        <dbReference type="PROSITE-ProRule" id="PRU01240"/>
    </source>
</evidence>
<dbReference type="Pfam" id="PF00082">
    <property type="entry name" value="Peptidase_S8"/>
    <property type="match status" value="1"/>
</dbReference>
<comment type="similarity">
    <text evidence="2 11 12">Belongs to the peptidase S8 family.</text>
</comment>
<feature type="compositionally biased region" description="Basic and acidic residues" evidence="13">
    <location>
        <begin position="407"/>
        <end position="419"/>
    </location>
</feature>
<dbReference type="SUPFAM" id="SSF52743">
    <property type="entry name" value="Subtilisin-like"/>
    <property type="match status" value="1"/>
</dbReference>
<dbReference type="RefSeq" id="WP_068032945.1">
    <property type="nucleotide sequence ID" value="NZ_QQAZ01000003.1"/>
</dbReference>
<sequence length="472" mass="47796">MSGRPFRIAPRLICAAALTGAAVCLPGVGMPSASAVSPPVIDMGALGPALDLSHRPAPLEPTERKSECAQPMLVGGPPTEPPVAQQVLDLPAAWEFSRGAGQKVAVIDTGVQRHPRLPALQPGGDYVSDTDGTDDCDGHGTLVAGIIAAQPSPADGFSGVAPEAELLTIRQLSLAYEAKDRGAAERPDKIASSGYGSVLTLAAAVVRAVDLGAGVINISEVACTPAGGQGADAPLGAAVKYAYDRNVVVVAAAGNVQQGGPCESQNEGGGWSSVSTVATPAWFSPYVLSVASVDPEGGPSELSLHGPWIGAAAIGRKIVSLDSKPGGAGLVDGVQTSEGVRPVEGTSFAAPYVSGLAALVRAKFPQLSAGQVIDRITRTAHAPGAGRDERVGHGLIDPLAALTDPLPDHPVSKGADVPREIAAPVPPPGPDPRPRRIAIIGSITCLVGLGIGVAVAIPYRRSRAELDPDLEQ</sequence>
<dbReference type="InterPro" id="IPR022398">
    <property type="entry name" value="Peptidase_S8_His-AS"/>
</dbReference>
<comment type="caution">
    <text evidence="17">The sequence shown here is derived from an EMBL/GenBank/DDBJ whole genome shotgun (WGS) entry which is preliminary data.</text>
</comment>
<accession>A0A370H7Y4</accession>
<feature type="region of interest" description="Disordered" evidence="13">
    <location>
        <begin position="407"/>
        <end position="434"/>
    </location>
</feature>
<keyword evidence="5 14" id="KW-0812">Transmembrane</keyword>
<dbReference type="GO" id="GO:0004252">
    <property type="term" value="F:serine-type endopeptidase activity"/>
    <property type="evidence" value="ECO:0007669"/>
    <property type="project" value="UniProtKB-UniRule"/>
</dbReference>
<proteinExistence type="inferred from homology"/>
<dbReference type="InterPro" id="IPR023827">
    <property type="entry name" value="Peptidase_S8_Asp-AS"/>
</dbReference>
<evidence type="ECO:0000256" key="8">
    <source>
        <dbReference type="ARBA" id="ARBA00022825"/>
    </source>
</evidence>
<evidence type="ECO:0000256" key="13">
    <source>
        <dbReference type="SAM" id="MobiDB-lite"/>
    </source>
</evidence>
<dbReference type="EMBL" id="QQAZ01000003">
    <property type="protein sequence ID" value="RDI52619.1"/>
    <property type="molecule type" value="Genomic_DNA"/>
</dbReference>
<keyword evidence="6 15" id="KW-0732">Signal</keyword>
<dbReference type="InterPro" id="IPR015500">
    <property type="entry name" value="Peptidase_S8_subtilisin-rel"/>
</dbReference>
<dbReference type="NCBIfam" id="TIGR03921">
    <property type="entry name" value="T7SS_mycosin"/>
    <property type="match status" value="1"/>
</dbReference>
<dbReference type="PANTHER" id="PTHR42884:SF14">
    <property type="entry name" value="NEUROENDOCRINE CONVERTASE 1"/>
    <property type="match status" value="1"/>
</dbReference>
<evidence type="ECO:0000256" key="10">
    <source>
        <dbReference type="ARBA" id="ARBA00023136"/>
    </source>
</evidence>
<reference evidence="17 18" key="1">
    <citation type="submission" date="2018-07" db="EMBL/GenBank/DDBJ databases">
        <title>Genomic Encyclopedia of Type Strains, Phase IV (KMG-IV): sequencing the most valuable type-strain genomes for metagenomic binning, comparative biology and taxonomic classification.</title>
        <authorList>
            <person name="Goeker M."/>
        </authorList>
    </citation>
    <scope>NUCLEOTIDE SEQUENCE [LARGE SCALE GENOMIC DNA]</scope>
    <source>
        <strain evidence="17 18">DSM 44952</strain>
    </source>
</reference>
<dbReference type="InterPro" id="IPR000209">
    <property type="entry name" value="Peptidase_S8/S53_dom"/>
</dbReference>
<evidence type="ECO:0000256" key="9">
    <source>
        <dbReference type="ARBA" id="ARBA00022989"/>
    </source>
</evidence>
<dbReference type="STRING" id="1210089.GCA_001613165_08116"/>
<keyword evidence="10 14" id="KW-0472">Membrane</keyword>
<dbReference type="Proteomes" id="UP000255355">
    <property type="component" value="Unassembled WGS sequence"/>
</dbReference>
<dbReference type="GO" id="GO:0016485">
    <property type="term" value="P:protein processing"/>
    <property type="evidence" value="ECO:0007669"/>
    <property type="project" value="TreeGrafter"/>
</dbReference>